<dbReference type="Proteomes" id="UP000828390">
    <property type="component" value="Unassembled WGS sequence"/>
</dbReference>
<reference evidence="2" key="2">
    <citation type="submission" date="2020-11" db="EMBL/GenBank/DDBJ databases">
        <authorList>
            <person name="McCartney M.A."/>
            <person name="Auch B."/>
            <person name="Kono T."/>
            <person name="Mallez S."/>
            <person name="Becker A."/>
            <person name="Gohl D.M."/>
            <person name="Silverstein K.A.T."/>
            <person name="Koren S."/>
            <person name="Bechman K.B."/>
            <person name="Herman A."/>
            <person name="Abrahante J.E."/>
            <person name="Garbe J."/>
        </authorList>
    </citation>
    <scope>NUCLEOTIDE SEQUENCE</scope>
    <source>
        <strain evidence="2">Duluth1</strain>
        <tissue evidence="2">Whole animal</tissue>
    </source>
</reference>
<reference evidence="2" key="1">
    <citation type="journal article" date="2019" name="bioRxiv">
        <title>The Genome of the Zebra Mussel, Dreissena polymorpha: A Resource for Invasive Species Research.</title>
        <authorList>
            <person name="McCartney M.A."/>
            <person name="Auch B."/>
            <person name="Kono T."/>
            <person name="Mallez S."/>
            <person name="Zhang Y."/>
            <person name="Obille A."/>
            <person name="Becker A."/>
            <person name="Abrahante J.E."/>
            <person name="Garbe J."/>
            <person name="Badalamenti J.P."/>
            <person name="Herman A."/>
            <person name="Mangelson H."/>
            <person name="Liachko I."/>
            <person name="Sullivan S."/>
            <person name="Sone E.D."/>
            <person name="Koren S."/>
            <person name="Silverstein K.A.T."/>
            <person name="Beckman K.B."/>
            <person name="Gohl D.M."/>
        </authorList>
    </citation>
    <scope>NUCLEOTIDE SEQUENCE</scope>
    <source>
        <strain evidence="2">Duluth1</strain>
        <tissue evidence="2">Whole animal</tissue>
    </source>
</reference>
<dbReference type="EMBL" id="JAIWYP010000014">
    <property type="protein sequence ID" value="KAH3708197.1"/>
    <property type="molecule type" value="Genomic_DNA"/>
</dbReference>
<dbReference type="AlphaFoldDB" id="A0A9D4BTQ1"/>
<comment type="caution">
    <text evidence="2">The sequence shown here is derived from an EMBL/GenBank/DDBJ whole genome shotgun (WGS) entry which is preliminary data.</text>
</comment>
<evidence type="ECO:0000256" key="1">
    <source>
        <dbReference type="SAM" id="MobiDB-lite"/>
    </source>
</evidence>
<feature type="region of interest" description="Disordered" evidence="1">
    <location>
        <begin position="48"/>
        <end position="89"/>
    </location>
</feature>
<organism evidence="2 3">
    <name type="scientific">Dreissena polymorpha</name>
    <name type="common">Zebra mussel</name>
    <name type="synonym">Mytilus polymorpha</name>
    <dbReference type="NCBI Taxonomy" id="45954"/>
    <lineage>
        <taxon>Eukaryota</taxon>
        <taxon>Metazoa</taxon>
        <taxon>Spiralia</taxon>
        <taxon>Lophotrochozoa</taxon>
        <taxon>Mollusca</taxon>
        <taxon>Bivalvia</taxon>
        <taxon>Autobranchia</taxon>
        <taxon>Heteroconchia</taxon>
        <taxon>Euheterodonta</taxon>
        <taxon>Imparidentia</taxon>
        <taxon>Neoheterodontei</taxon>
        <taxon>Myida</taxon>
        <taxon>Dreissenoidea</taxon>
        <taxon>Dreissenidae</taxon>
        <taxon>Dreissena</taxon>
    </lineage>
</organism>
<gene>
    <name evidence="2" type="ORF">DPMN_067638</name>
</gene>
<protein>
    <submittedName>
        <fullName evidence="2">Uncharacterized protein</fullName>
    </submittedName>
</protein>
<proteinExistence type="predicted"/>
<accession>A0A9D4BTQ1</accession>
<evidence type="ECO:0000313" key="3">
    <source>
        <dbReference type="Proteomes" id="UP000828390"/>
    </source>
</evidence>
<keyword evidence="3" id="KW-1185">Reference proteome</keyword>
<name>A0A9D4BTQ1_DREPO</name>
<evidence type="ECO:0000313" key="2">
    <source>
        <dbReference type="EMBL" id="KAH3708197.1"/>
    </source>
</evidence>
<sequence>MAIALCNSIHDYFESLSNATATWFNAEAEEIRNFCHYHNHPFRLEQLNQPSSPYMSLPPPPPDRTLRPHMSPSVTSRSPGFPWHLRKLP</sequence>